<protein>
    <recommendedName>
        <fullName evidence="2">RGS domain-containing protein</fullName>
    </recommendedName>
</protein>
<proteinExistence type="predicted"/>
<keyword evidence="4" id="KW-1185">Reference proteome</keyword>
<dbReference type="Pfam" id="PF00615">
    <property type="entry name" value="RGS"/>
    <property type="match status" value="1"/>
</dbReference>
<evidence type="ECO:0000313" key="4">
    <source>
        <dbReference type="Proteomes" id="UP001194746"/>
    </source>
</evidence>
<reference evidence="3" key="1">
    <citation type="journal article" date="2019" name="Beilstein J. Org. Chem.">
        <title>Nanangenines: drimane sesquiterpenoids as the dominant metabolite cohort of a novel Australian fungus, Aspergillus nanangensis.</title>
        <authorList>
            <person name="Lacey H.J."/>
            <person name="Gilchrist C.L.M."/>
            <person name="Crombie A."/>
            <person name="Kalaitzis J.A."/>
            <person name="Vuong D."/>
            <person name="Rutledge P.J."/>
            <person name="Turner P."/>
            <person name="Pitt J.I."/>
            <person name="Lacey E."/>
            <person name="Chooi Y.H."/>
            <person name="Piggott A.M."/>
        </authorList>
    </citation>
    <scope>NUCLEOTIDE SEQUENCE</scope>
    <source>
        <strain evidence="3">MST-FP2251</strain>
    </source>
</reference>
<feature type="compositionally biased region" description="Polar residues" evidence="1">
    <location>
        <begin position="8"/>
        <end position="25"/>
    </location>
</feature>
<comment type="caution">
    <text evidence="3">The sequence shown here is derived from an EMBL/GenBank/DDBJ whole genome shotgun (WGS) entry which is preliminary data.</text>
</comment>
<feature type="domain" description="RGS" evidence="2">
    <location>
        <begin position="39"/>
        <end position="116"/>
    </location>
</feature>
<name>A0AAD4GVK9_ASPNN</name>
<reference evidence="3" key="2">
    <citation type="submission" date="2020-02" db="EMBL/GenBank/DDBJ databases">
        <authorList>
            <person name="Gilchrist C.L.M."/>
            <person name="Chooi Y.-H."/>
        </authorList>
    </citation>
    <scope>NUCLEOTIDE SEQUENCE</scope>
    <source>
        <strain evidence="3">MST-FP2251</strain>
    </source>
</reference>
<accession>A0AAD4GVK9</accession>
<evidence type="ECO:0000256" key="1">
    <source>
        <dbReference type="SAM" id="MobiDB-lite"/>
    </source>
</evidence>
<dbReference type="Proteomes" id="UP001194746">
    <property type="component" value="Unassembled WGS sequence"/>
</dbReference>
<dbReference type="InterPro" id="IPR044926">
    <property type="entry name" value="RGS_subdomain_2"/>
</dbReference>
<dbReference type="AlphaFoldDB" id="A0AAD4GVK9"/>
<dbReference type="EMBL" id="VCAU01000024">
    <property type="protein sequence ID" value="KAF9890755.1"/>
    <property type="molecule type" value="Genomic_DNA"/>
</dbReference>
<sequence>MAQAEETGPQQSSDTPISQPYSTTRPAPEDILAGNAPEPYTFESFVDYLSQNHCIETLDFLADAKIYIDTYRTSASSIRPSKMTSESRRLGKQWKTLMSTYIAPGAPDELNIPKASLLTESALMPFIQSYLTTSPNRRRNNDNKGGVYKREQPQQWEWDEQRVLYDNNNGGGDLPGGNDLPVPEYRAPRQIQQLNLDPGPDNRTQPADVANGSRKWWKIFLTRLGETVRGRRCCRCGNRISKNRQNG</sequence>
<organism evidence="3 4">
    <name type="scientific">Aspergillus nanangensis</name>
    <dbReference type="NCBI Taxonomy" id="2582783"/>
    <lineage>
        <taxon>Eukaryota</taxon>
        <taxon>Fungi</taxon>
        <taxon>Dikarya</taxon>
        <taxon>Ascomycota</taxon>
        <taxon>Pezizomycotina</taxon>
        <taxon>Eurotiomycetes</taxon>
        <taxon>Eurotiomycetidae</taxon>
        <taxon>Eurotiales</taxon>
        <taxon>Aspergillaceae</taxon>
        <taxon>Aspergillus</taxon>
        <taxon>Aspergillus subgen. Circumdati</taxon>
    </lineage>
</organism>
<dbReference type="Gene3D" id="1.10.167.10">
    <property type="entry name" value="Regulator of G-protein Signalling 4, domain 2"/>
    <property type="match status" value="1"/>
</dbReference>
<evidence type="ECO:0000313" key="3">
    <source>
        <dbReference type="EMBL" id="KAF9890755.1"/>
    </source>
</evidence>
<evidence type="ECO:0000259" key="2">
    <source>
        <dbReference type="Pfam" id="PF00615"/>
    </source>
</evidence>
<feature type="region of interest" description="Disordered" evidence="1">
    <location>
        <begin position="165"/>
        <end position="184"/>
    </location>
</feature>
<feature type="region of interest" description="Disordered" evidence="1">
    <location>
        <begin position="133"/>
        <end position="153"/>
    </location>
</feature>
<feature type="region of interest" description="Disordered" evidence="1">
    <location>
        <begin position="1"/>
        <end position="36"/>
    </location>
</feature>
<dbReference type="InterPro" id="IPR016137">
    <property type="entry name" value="RGS"/>
</dbReference>
<gene>
    <name evidence="3" type="ORF">FE257_005624</name>
</gene>
<dbReference type="InterPro" id="IPR036305">
    <property type="entry name" value="RGS_sf"/>
</dbReference>
<dbReference type="SUPFAM" id="SSF48097">
    <property type="entry name" value="Regulator of G-protein signaling, RGS"/>
    <property type="match status" value="1"/>
</dbReference>